<sequence>MKTNKIIVLLMLVTTFSISAQQKQQKLSKSVKANSDVTINLNTSHTNIEVDTWSKDEIEIEAYIEGEKLSKEELQEELKNWNITVSGSGAEVTIESKGSFNTWTGFSGFDDESFAALRALEFELAEMPEFPELPEMPNFEHFSEMPKMPELPELPSGISSINFDYDAYKKDGEKYLDKWSKEYETKYGKEFRDKMKAWGIKFGETNFEAYSKDMEKWGEKFGEKFGKEYEEKMAAWGEKFGKQMEARTKAMEERSKAMESRQEAMKDRQEALENRKVQIARTIENKVNTKVKKTIKIKMPKKAKLKMNVRHGELKFASVITNLRGNISHSALTANSIDGSQTSINVSYSPVLITNWNLGELKLNYVDKALIENVNRMVLNSNSSNININNLKGNAVIDGSFGELNINKILDTFNNLNIILENSEALIVLPAIAHNLQYKGSRSKLKHPKSKTNTTTTFSTGDLMSGKTIVINAKFSEVTMQ</sequence>
<evidence type="ECO:0008006" key="4">
    <source>
        <dbReference type="Google" id="ProtNLM"/>
    </source>
</evidence>
<reference evidence="2 3" key="1">
    <citation type="journal article" date="2014" name="Int. J. Syst. Evol. Microbiol.">
        <title>Complete genome sequence of Corynebacterium casei LMG S-19264T (=DSM 44701T), isolated from a smear-ripened cheese.</title>
        <authorList>
            <consortium name="US DOE Joint Genome Institute (JGI-PGF)"/>
            <person name="Walter F."/>
            <person name="Albersmeier A."/>
            <person name="Kalinowski J."/>
            <person name="Ruckert C."/>
        </authorList>
    </citation>
    <scope>NUCLEOTIDE SEQUENCE [LARGE SCALE GENOMIC DNA]</scope>
    <source>
        <strain evidence="2 3">CGMCC 1.15295</strain>
    </source>
</reference>
<dbReference type="RefSeq" id="WP_188604734.1">
    <property type="nucleotide sequence ID" value="NZ_BMIC01000001.1"/>
</dbReference>
<accession>A0A8J2XFA9</accession>
<gene>
    <name evidence="2" type="ORF">GCM10011531_04760</name>
</gene>
<protein>
    <recommendedName>
        <fullName evidence="4">Adhesin domain-containing protein</fullName>
    </recommendedName>
</protein>
<feature type="signal peptide" evidence="1">
    <location>
        <begin position="1"/>
        <end position="20"/>
    </location>
</feature>
<name>A0A8J2XFA9_9FLAO</name>
<keyword evidence="3" id="KW-1185">Reference proteome</keyword>
<proteinExistence type="predicted"/>
<keyword evidence="1" id="KW-0732">Signal</keyword>
<dbReference type="AlphaFoldDB" id="A0A8J2XFA9"/>
<feature type="chain" id="PRO_5035228857" description="Adhesin domain-containing protein" evidence="1">
    <location>
        <begin position="21"/>
        <end position="481"/>
    </location>
</feature>
<dbReference type="EMBL" id="BMIC01000001">
    <property type="protein sequence ID" value="GFZ78266.1"/>
    <property type="molecule type" value="Genomic_DNA"/>
</dbReference>
<evidence type="ECO:0000313" key="3">
    <source>
        <dbReference type="Proteomes" id="UP000598120"/>
    </source>
</evidence>
<evidence type="ECO:0000313" key="2">
    <source>
        <dbReference type="EMBL" id="GFZ78266.1"/>
    </source>
</evidence>
<comment type="caution">
    <text evidence="2">The sequence shown here is derived from an EMBL/GenBank/DDBJ whole genome shotgun (WGS) entry which is preliminary data.</text>
</comment>
<evidence type="ECO:0000256" key="1">
    <source>
        <dbReference type="SAM" id="SignalP"/>
    </source>
</evidence>
<dbReference type="Proteomes" id="UP000598120">
    <property type="component" value="Unassembled WGS sequence"/>
</dbReference>
<organism evidence="2 3">
    <name type="scientific">Aquaticitalea lipolytica</name>
    <dbReference type="NCBI Taxonomy" id="1247562"/>
    <lineage>
        <taxon>Bacteria</taxon>
        <taxon>Pseudomonadati</taxon>
        <taxon>Bacteroidota</taxon>
        <taxon>Flavobacteriia</taxon>
        <taxon>Flavobacteriales</taxon>
        <taxon>Flavobacteriaceae</taxon>
        <taxon>Aquaticitalea</taxon>
    </lineage>
</organism>